<dbReference type="Proteomes" id="UP000263900">
    <property type="component" value="Chromosome"/>
</dbReference>
<dbReference type="PANTHER" id="PTHR21624">
    <property type="entry name" value="STEROL DESATURASE-RELATED PROTEIN"/>
    <property type="match status" value="1"/>
</dbReference>
<proteinExistence type="predicted"/>
<keyword evidence="5" id="KW-0443">Lipid metabolism</keyword>
<dbReference type="PANTHER" id="PTHR21624:SF1">
    <property type="entry name" value="ALKYLGLYCEROL MONOOXYGENASE"/>
    <property type="match status" value="1"/>
</dbReference>
<sequence length="339" mass="39438">MGTLHQQLLVLISTPLYAFIIGAEILLSNVHHTHSYSRRDTIQNFCLSIFSGAVDLLMRGVSFAILAFFFHYSFLTWGHSFFYWLALLLLVDMMHYWLHRLSHSCRLFWAVHVNHHSSTHFNFTVGFRAGVLEPLYRFAFFIPVALCGFQPVDILLVYSCTEIWAILTHTEKIRKLGWLEYVLVTPSHHRVHHASNEKYLDRNMGSIFIFWDRLFGTFQEELPASQYEPIRYGLTTPPQNDSLPVIIFHEWAAIRKDLQHPGITWKQKLLYVLGPPGWRHDGKKTTSTALRGRQQVYRAVHGHLINNPQRIKESKHVAPACFNGAPCYPAAYTIRRMRH</sequence>
<evidence type="ECO:0000313" key="9">
    <source>
        <dbReference type="EMBL" id="AXY75267.1"/>
    </source>
</evidence>
<keyword evidence="2 7" id="KW-0812">Transmembrane</keyword>
<evidence type="ECO:0000256" key="2">
    <source>
        <dbReference type="ARBA" id="ARBA00022692"/>
    </source>
</evidence>
<dbReference type="InterPro" id="IPR051689">
    <property type="entry name" value="Sterol_desaturase/TMEM195"/>
</dbReference>
<evidence type="ECO:0000313" key="10">
    <source>
        <dbReference type="Proteomes" id="UP000263900"/>
    </source>
</evidence>
<evidence type="ECO:0000256" key="4">
    <source>
        <dbReference type="ARBA" id="ARBA00023002"/>
    </source>
</evidence>
<evidence type="ECO:0000256" key="3">
    <source>
        <dbReference type="ARBA" id="ARBA00022989"/>
    </source>
</evidence>
<dbReference type="GO" id="GO:0012505">
    <property type="term" value="C:endomembrane system"/>
    <property type="evidence" value="ECO:0007669"/>
    <property type="project" value="UniProtKB-SubCell"/>
</dbReference>
<feature type="domain" description="Fatty acid hydroxylase" evidence="8">
    <location>
        <begin position="84"/>
        <end position="217"/>
    </location>
</feature>
<evidence type="ECO:0000256" key="5">
    <source>
        <dbReference type="ARBA" id="ARBA00023098"/>
    </source>
</evidence>
<comment type="subcellular location">
    <subcellularLocation>
        <location evidence="1">Endomembrane system</location>
        <topology evidence="1">Multi-pass membrane protein</topology>
    </subcellularLocation>
</comment>
<dbReference type="GO" id="GO:0050479">
    <property type="term" value="F:glyceryl-ether monooxygenase activity"/>
    <property type="evidence" value="ECO:0007669"/>
    <property type="project" value="TreeGrafter"/>
</dbReference>
<dbReference type="GO" id="GO:0005506">
    <property type="term" value="F:iron ion binding"/>
    <property type="evidence" value="ECO:0007669"/>
    <property type="project" value="InterPro"/>
</dbReference>
<dbReference type="GO" id="GO:0008610">
    <property type="term" value="P:lipid biosynthetic process"/>
    <property type="evidence" value="ECO:0007669"/>
    <property type="project" value="InterPro"/>
</dbReference>
<dbReference type="KEGG" id="pseg:D3H65_15300"/>
<feature type="transmembrane region" description="Helical" evidence="7">
    <location>
        <begin position="81"/>
        <end position="98"/>
    </location>
</feature>
<dbReference type="Pfam" id="PF04116">
    <property type="entry name" value="FA_hydroxylase"/>
    <property type="match status" value="1"/>
</dbReference>
<reference evidence="9 10" key="1">
    <citation type="submission" date="2018-09" db="EMBL/GenBank/DDBJ databases">
        <title>Genome sequencing of strain 6GH32-13.</title>
        <authorList>
            <person name="Weon H.-Y."/>
            <person name="Heo J."/>
            <person name="Kwon S.-W."/>
        </authorList>
    </citation>
    <scope>NUCLEOTIDE SEQUENCE [LARGE SCALE GENOMIC DNA]</scope>
    <source>
        <strain evidence="9 10">5GH32-13</strain>
    </source>
</reference>
<accession>A0A3B7MNG2</accession>
<keyword evidence="6 7" id="KW-0472">Membrane</keyword>
<name>A0A3B7MNG2_9BACT</name>
<feature type="transmembrane region" description="Helical" evidence="7">
    <location>
        <begin position="6"/>
        <end position="27"/>
    </location>
</feature>
<keyword evidence="4" id="KW-0560">Oxidoreductase</keyword>
<keyword evidence="10" id="KW-1185">Reference proteome</keyword>
<feature type="transmembrane region" description="Helical" evidence="7">
    <location>
        <begin position="47"/>
        <end position="69"/>
    </location>
</feature>
<dbReference type="AlphaFoldDB" id="A0A3B7MNG2"/>
<evidence type="ECO:0000259" key="8">
    <source>
        <dbReference type="Pfam" id="PF04116"/>
    </source>
</evidence>
<dbReference type="EMBL" id="CP032157">
    <property type="protein sequence ID" value="AXY75267.1"/>
    <property type="molecule type" value="Genomic_DNA"/>
</dbReference>
<gene>
    <name evidence="9" type="ORF">D3H65_15300</name>
</gene>
<dbReference type="GO" id="GO:0016020">
    <property type="term" value="C:membrane"/>
    <property type="evidence" value="ECO:0007669"/>
    <property type="project" value="GOC"/>
</dbReference>
<keyword evidence="3 7" id="KW-1133">Transmembrane helix</keyword>
<dbReference type="RefSeq" id="WP_119051148.1">
    <property type="nucleotide sequence ID" value="NZ_CP032157.1"/>
</dbReference>
<evidence type="ECO:0000256" key="7">
    <source>
        <dbReference type="SAM" id="Phobius"/>
    </source>
</evidence>
<protein>
    <submittedName>
        <fullName evidence="9">Sterol desaturase family protein</fullName>
    </submittedName>
</protein>
<dbReference type="OrthoDB" id="9770329at2"/>
<dbReference type="GO" id="GO:0006643">
    <property type="term" value="P:membrane lipid metabolic process"/>
    <property type="evidence" value="ECO:0007669"/>
    <property type="project" value="TreeGrafter"/>
</dbReference>
<dbReference type="InterPro" id="IPR006694">
    <property type="entry name" value="Fatty_acid_hydroxylase"/>
</dbReference>
<evidence type="ECO:0000256" key="6">
    <source>
        <dbReference type="ARBA" id="ARBA00023136"/>
    </source>
</evidence>
<organism evidence="9 10">
    <name type="scientific">Paraflavitalea soli</name>
    <dbReference type="NCBI Taxonomy" id="2315862"/>
    <lineage>
        <taxon>Bacteria</taxon>
        <taxon>Pseudomonadati</taxon>
        <taxon>Bacteroidota</taxon>
        <taxon>Chitinophagia</taxon>
        <taxon>Chitinophagales</taxon>
        <taxon>Chitinophagaceae</taxon>
        <taxon>Paraflavitalea</taxon>
    </lineage>
</organism>
<evidence type="ECO:0000256" key="1">
    <source>
        <dbReference type="ARBA" id="ARBA00004127"/>
    </source>
</evidence>